<dbReference type="EMBL" id="BAYM01000242">
    <property type="protein sequence ID" value="GAN37508.1"/>
    <property type="molecule type" value="Genomic_DNA"/>
</dbReference>
<reference evidence="2" key="1">
    <citation type="submission" date="2014-05" db="EMBL/GenBank/DDBJ databases">
        <title>Whole genome sequencing of Lactobacillus casei NRIC0644.</title>
        <authorList>
            <person name="Atarashi H."/>
            <person name="Yoshida Y."/>
            <person name="Fujimura S."/>
            <person name="Tanaka N."/>
            <person name="Shiwa Y."/>
            <person name="Yoshikawa H."/>
            <person name="Okada S."/>
            <person name="Nakagawa J."/>
        </authorList>
    </citation>
    <scope>NUCLEOTIDE SEQUENCE [LARGE SCALE GENOMIC DNA]</scope>
    <source>
        <strain evidence="2">NRIC0644</strain>
    </source>
</reference>
<sequence length="96" mass="11129">MNDDQVESLLTEFKARMSIYHSSEDAELKKMLQASYDAVNRMTGVSDITNNQFKELVIERTRYVYNDQAEFFEDNFLSTIIGLNLQVYGEEDDDNG</sequence>
<evidence type="ECO:0000313" key="2">
    <source>
        <dbReference type="Proteomes" id="UP000032552"/>
    </source>
</evidence>
<comment type="caution">
    <text evidence="1">The sequence shown here is derived from an EMBL/GenBank/DDBJ whole genome shotgun (WGS) entry which is preliminary data.</text>
</comment>
<organism evidence="1 2">
    <name type="scientific">Lacticaseibacillus paracasei NRIC 0644</name>
    <dbReference type="NCBI Taxonomy" id="1435038"/>
    <lineage>
        <taxon>Bacteria</taxon>
        <taxon>Bacillati</taxon>
        <taxon>Bacillota</taxon>
        <taxon>Bacilli</taxon>
        <taxon>Lactobacillales</taxon>
        <taxon>Lactobacillaceae</taxon>
        <taxon>Lacticaseibacillus</taxon>
    </lineage>
</organism>
<dbReference type="Proteomes" id="UP000032552">
    <property type="component" value="Unassembled WGS sequence"/>
</dbReference>
<evidence type="ECO:0000313" key="1">
    <source>
        <dbReference type="EMBL" id="GAN37508.1"/>
    </source>
</evidence>
<name>A0A0C9QG23_LACPA</name>
<dbReference type="AlphaFoldDB" id="A0A0C9QG23"/>
<accession>A0A0C9QG23</accession>
<protein>
    <submittedName>
        <fullName evidence="1">Bacteriophage</fullName>
    </submittedName>
</protein>
<gene>
    <name evidence="1" type="ORF">LC0644_2097</name>
</gene>
<dbReference type="RefSeq" id="WP_045625704.1">
    <property type="nucleotide sequence ID" value="NZ_BAYM01000242.1"/>
</dbReference>
<proteinExistence type="predicted"/>